<sequence>MHSHPSTQLTKSFLCKAILFDMDGTLVDSTAVVERLWAEWCNKNGKSLQDVLALAHGRRDIDVIAEIAPELDVLQEAEDFLRREVTQLEGVLEVPGAAALLKRLPAHSWACVTSASRNLAVARMRAAGLPIPEVLISAEMVEAGKPSPEGYLKAASALGISAAECVIFEDAMAGIQAGINAHAVVIAVTSIPTGVFIKHQPRINNFNEITCTVLEDGGLELRLAQNSKS</sequence>
<evidence type="ECO:0000313" key="2">
    <source>
        <dbReference type="Proteomes" id="UP001061991"/>
    </source>
</evidence>
<gene>
    <name evidence="1" type="ORF">N8E88_03830</name>
</gene>
<proteinExistence type="predicted"/>
<geneLocation type="plasmid" evidence="1 2">
    <name>p_unnamed3</name>
</geneLocation>
<reference evidence="1" key="1">
    <citation type="submission" date="2022-09" db="EMBL/GenBank/DDBJ databases">
        <title>Interaction between co-microsymbionts with complementary sets of symbiotic genes in legume-rhizobium systems.</title>
        <authorList>
            <person name="Safronova V."/>
            <person name="Sazanova A."/>
            <person name="Afonin A."/>
            <person name="Chirak E."/>
        </authorList>
    </citation>
    <scope>NUCLEOTIDE SEQUENCE</scope>
    <source>
        <strain evidence="1">A18/3m</strain>
    </source>
</reference>
<evidence type="ECO:0000313" key="1">
    <source>
        <dbReference type="EMBL" id="UXN57478.1"/>
    </source>
</evidence>
<protein>
    <submittedName>
        <fullName evidence="1">HAD-IA family hydrolase</fullName>
    </submittedName>
</protein>
<name>A0ACD4CV97_9HYPH</name>
<keyword evidence="1" id="KW-0614">Plasmid</keyword>
<dbReference type="Proteomes" id="UP001061991">
    <property type="component" value="Plasmid p_unnamed3"/>
</dbReference>
<keyword evidence="2" id="KW-1185">Reference proteome</keyword>
<dbReference type="EMBL" id="CP104970">
    <property type="protein sequence ID" value="UXN57478.1"/>
    <property type="molecule type" value="Genomic_DNA"/>
</dbReference>
<keyword evidence="1" id="KW-0378">Hydrolase</keyword>
<accession>A0ACD4CV97</accession>
<organism evidence="1 2">
    <name type="scientific">Phyllobacterium zundukense</name>
    <dbReference type="NCBI Taxonomy" id="1867719"/>
    <lineage>
        <taxon>Bacteria</taxon>
        <taxon>Pseudomonadati</taxon>
        <taxon>Pseudomonadota</taxon>
        <taxon>Alphaproteobacteria</taxon>
        <taxon>Hyphomicrobiales</taxon>
        <taxon>Phyllobacteriaceae</taxon>
        <taxon>Phyllobacterium</taxon>
    </lineage>
</organism>